<dbReference type="InterPro" id="IPR035996">
    <property type="entry name" value="4pyrrol_Methylase_sf"/>
</dbReference>
<keyword evidence="6" id="KW-0949">S-adenosyl-L-methionine</keyword>
<dbReference type="PIRSF" id="PIRSF036427">
    <property type="entry name" value="Precrrn-2_mtase"/>
    <property type="match status" value="1"/>
</dbReference>
<dbReference type="GO" id="GO:0009236">
    <property type="term" value="P:cobalamin biosynthetic process"/>
    <property type="evidence" value="ECO:0007669"/>
    <property type="project" value="UniProtKB-UniRule"/>
</dbReference>
<evidence type="ECO:0000256" key="6">
    <source>
        <dbReference type="ARBA" id="ARBA00022691"/>
    </source>
</evidence>
<organism evidence="9 10">
    <name type="scientific">Candidatus Fusicatenibacter merdavium</name>
    <dbReference type="NCBI Taxonomy" id="2838600"/>
    <lineage>
        <taxon>Bacteria</taxon>
        <taxon>Bacillati</taxon>
        <taxon>Bacillota</taxon>
        <taxon>Clostridia</taxon>
        <taxon>Lachnospirales</taxon>
        <taxon>Lachnospiraceae</taxon>
        <taxon>Fusicatenibacter</taxon>
    </lineage>
</organism>
<dbReference type="GO" id="GO:0030788">
    <property type="term" value="F:precorrin-2 C20-methyltransferase activity"/>
    <property type="evidence" value="ECO:0007669"/>
    <property type="project" value="UniProtKB-EC"/>
</dbReference>
<dbReference type="InterPro" id="IPR012382">
    <property type="entry name" value="CobI/CbiL"/>
</dbReference>
<dbReference type="PANTHER" id="PTHR43467">
    <property type="entry name" value="COBALT-PRECORRIN-2 C(20)-METHYLTRANSFERASE"/>
    <property type="match status" value="1"/>
</dbReference>
<dbReference type="EMBL" id="DXEK01000004">
    <property type="protein sequence ID" value="HIX76030.1"/>
    <property type="molecule type" value="Genomic_DNA"/>
</dbReference>
<evidence type="ECO:0000256" key="7">
    <source>
        <dbReference type="PIRNR" id="PIRNR036427"/>
    </source>
</evidence>
<keyword evidence="3" id="KW-0169">Cobalamin biosynthesis</keyword>
<keyword evidence="4 9" id="KW-0489">Methyltransferase</keyword>
<dbReference type="GO" id="GO:0032259">
    <property type="term" value="P:methylation"/>
    <property type="evidence" value="ECO:0007669"/>
    <property type="project" value="UniProtKB-KW"/>
</dbReference>
<gene>
    <name evidence="9" type="primary">cobI</name>
    <name evidence="9" type="ORF">H9734_00280</name>
</gene>
<evidence type="ECO:0000259" key="8">
    <source>
        <dbReference type="Pfam" id="PF00590"/>
    </source>
</evidence>
<dbReference type="Gene3D" id="3.30.950.10">
    <property type="entry name" value="Methyltransferase, Cobalt-precorrin-4 Transmethylase, Domain 2"/>
    <property type="match status" value="1"/>
</dbReference>
<sequence>MEKGTLYGVGIGPGDPELLTLKAVRLIREAQVIALPGKEAKETVAYQIAVQAVPELENKHLLAVAMPMTKDKKELEENHRKAAEAVERELEQGKDVAFLTLGDPTVYSTYLYVHKRVQADGYPTRIVSGVTSFCAASAELEIGLVENSQQLHVIPASYQIEDALKLPGTKVLMKAGRKMKQVKKLLGQMDAEVLMVENCGMEGQRICRGAEEIPESAGYYSLIVVKEK</sequence>
<evidence type="ECO:0000313" key="10">
    <source>
        <dbReference type="Proteomes" id="UP000886890"/>
    </source>
</evidence>
<evidence type="ECO:0000256" key="1">
    <source>
        <dbReference type="ARBA" id="ARBA00004953"/>
    </source>
</evidence>
<dbReference type="SUPFAM" id="SSF53790">
    <property type="entry name" value="Tetrapyrrole methylase"/>
    <property type="match status" value="1"/>
</dbReference>
<evidence type="ECO:0000256" key="4">
    <source>
        <dbReference type="ARBA" id="ARBA00022603"/>
    </source>
</evidence>
<dbReference type="AlphaFoldDB" id="A0A9D2BGR6"/>
<reference evidence="9" key="1">
    <citation type="journal article" date="2021" name="PeerJ">
        <title>Extensive microbial diversity within the chicken gut microbiome revealed by metagenomics and culture.</title>
        <authorList>
            <person name="Gilroy R."/>
            <person name="Ravi A."/>
            <person name="Getino M."/>
            <person name="Pursley I."/>
            <person name="Horton D.L."/>
            <person name="Alikhan N.F."/>
            <person name="Baker D."/>
            <person name="Gharbi K."/>
            <person name="Hall N."/>
            <person name="Watson M."/>
            <person name="Adriaenssens E.M."/>
            <person name="Foster-Nyarko E."/>
            <person name="Jarju S."/>
            <person name="Secka A."/>
            <person name="Antonio M."/>
            <person name="Oren A."/>
            <person name="Chaudhuri R.R."/>
            <person name="La Ragione R."/>
            <person name="Hildebrand F."/>
            <person name="Pallen M.J."/>
        </authorList>
    </citation>
    <scope>NUCLEOTIDE SEQUENCE</scope>
    <source>
        <strain evidence="9">CHK183-1962</strain>
    </source>
</reference>
<comment type="caution">
    <text evidence="9">The sequence shown here is derived from an EMBL/GenBank/DDBJ whole genome shotgun (WGS) entry which is preliminary data.</text>
</comment>
<evidence type="ECO:0000256" key="5">
    <source>
        <dbReference type="ARBA" id="ARBA00022679"/>
    </source>
</evidence>
<dbReference type="PANTHER" id="PTHR43467:SF2">
    <property type="entry name" value="COBALT-PRECORRIN-2 C(20)-METHYLTRANSFERASE"/>
    <property type="match status" value="1"/>
</dbReference>
<reference evidence="9" key="2">
    <citation type="submission" date="2021-04" db="EMBL/GenBank/DDBJ databases">
        <authorList>
            <person name="Gilroy R."/>
        </authorList>
    </citation>
    <scope>NUCLEOTIDE SEQUENCE</scope>
    <source>
        <strain evidence="9">CHK183-1962</strain>
    </source>
</reference>
<keyword evidence="5 9" id="KW-0808">Transferase</keyword>
<dbReference type="InterPro" id="IPR014776">
    <property type="entry name" value="4pyrrole_Mease_sub2"/>
</dbReference>
<dbReference type="Gene3D" id="3.40.1010.10">
    <property type="entry name" value="Cobalt-precorrin-4 Transmethylase, Domain 1"/>
    <property type="match status" value="1"/>
</dbReference>
<name>A0A9D2BGR6_9FIRM</name>
<dbReference type="EC" id="2.1.1.130" evidence="9"/>
<comment type="pathway">
    <text evidence="1">Cofactor biosynthesis; adenosylcobalamin biosynthesis.</text>
</comment>
<dbReference type="InterPro" id="IPR006364">
    <property type="entry name" value="CobI/CbiL/CobIJ_dom"/>
</dbReference>
<dbReference type="InterPro" id="IPR000878">
    <property type="entry name" value="4pyrrol_Mease"/>
</dbReference>
<dbReference type="NCBIfam" id="TIGR01467">
    <property type="entry name" value="cobI_cbiL"/>
    <property type="match status" value="1"/>
</dbReference>
<accession>A0A9D2BGR6</accession>
<protein>
    <submittedName>
        <fullName evidence="9">Precorrin-2 C(20)-methyltransferase</fullName>
        <ecNumber evidence="9">2.1.1.130</ecNumber>
    </submittedName>
</protein>
<evidence type="ECO:0000256" key="2">
    <source>
        <dbReference type="ARBA" id="ARBA00005879"/>
    </source>
</evidence>
<evidence type="ECO:0000313" key="9">
    <source>
        <dbReference type="EMBL" id="HIX76030.1"/>
    </source>
</evidence>
<dbReference type="Pfam" id="PF00590">
    <property type="entry name" value="TP_methylase"/>
    <property type="match status" value="1"/>
</dbReference>
<dbReference type="InterPro" id="IPR014777">
    <property type="entry name" value="4pyrrole_Mease_sub1"/>
</dbReference>
<evidence type="ECO:0000256" key="3">
    <source>
        <dbReference type="ARBA" id="ARBA00022573"/>
    </source>
</evidence>
<dbReference type="Proteomes" id="UP000886890">
    <property type="component" value="Unassembled WGS sequence"/>
</dbReference>
<proteinExistence type="inferred from homology"/>
<feature type="domain" description="Tetrapyrrole methylase" evidence="8">
    <location>
        <begin position="5"/>
        <end position="209"/>
    </location>
</feature>
<dbReference type="CDD" id="cd11645">
    <property type="entry name" value="Precorrin_2_C20_MT"/>
    <property type="match status" value="1"/>
</dbReference>
<comment type="similarity">
    <text evidence="2 7">Belongs to the precorrin methyltransferase family.</text>
</comment>